<gene>
    <name evidence="2" type="ORF">Apau_2129</name>
</gene>
<sequence length="127" mass="13626">MRRTIQTDGAPKAVGPYSQACWAGDTLYLSGQIALDPTTNALVGDGNPAAETEQILDNVEAVLRQGGMDFRHVVKAVIYAVDIRDFGDINAAYATRFDGPPPARCFVEVSRLALGAKVEIDVVAYRA</sequence>
<dbReference type="InterPro" id="IPR035959">
    <property type="entry name" value="RutC-like_sf"/>
</dbReference>
<dbReference type="InterPro" id="IPR006056">
    <property type="entry name" value="RidA"/>
</dbReference>
<keyword evidence="3" id="KW-1185">Reference proteome</keyword>
<dbReference type="Gene3D" id="3.30.1330.40">
    <property type="entry name" value="RutC-like"/>
    <property type="match status" value="1"/>
</dbReference>
<dbReference type="Proteomes" id="UP000005096">
    <property type="component" value="Chromosome"/>
</dbReference>
<reference evidence="2 3" key="1">
    <citation type="journal article" date="2010" name="Stand. Genomic Sci.">
        <title>Non-contiguous finished genome sequence of Aminomonas paucivorans type strain (GLU-3).</title>
        <authorList>
            <person name="Pitluck S."/>
            <person name="Yasawong M."/>
            <person name="Held B."/>
            <person name="Lapidus A."/>
            <person name="Nolan M."/>
            <person name="Copeland A."/>
            <person name="Lucas S."/>
            <person name="Del Rio T.G."/>
            <person name="Tice H."/>
            <person name="Cheng J.F."/>
            <person name="Chertkov O."/>
            <person name="Goodwin L."/>
            <person name="Tapia R."/>
            <person name="Han C."/>
            <person name="Liolios K."/>
            <person name="Ivanova N."/>
            <person name="Mavromatis K."/>
            <person name="Ovchinnikova G."/>
            <person name="Pati A."/>
            <person name="Chen A."/>
            <person name="Palaniappan K."/>
            <person name="Land M."/>
            <person name="Hauser L."/>
            <person name="Chang Y.J."/>
            <person name="Jeffries C.D."/>
            <person name="Pukall R."/>
            <person name="Spring S."/>
            <person name="Rohde M."/>
            <person name="Sikorski J."/>
            <person name="Goker M."/>
            <person name="Woyke T."/>
            <person name="Bristow J."/>
            <person name="Eisen J.A."/>
            <person name="Markowitz V."/>
            <person name="Hugenholtz P."/>
            <person name="Kyrpides N.C."/>
            <person name="Klenk H.P."/>
        </authorList>
    </citation>
    <scope>NUCLEOTIDE SEQUENCE [LARGE SCALE GENOMIC DNA]</scope>
    <source>
        <strain evidence="2 3">DSM 12260</strain>
    </source>
</reference>
<dbReference type="RefSeq" id="WP_006301781.1">
    <property type="nucleotide sequence ID" value="NZ_CM001022.1"/>
</dbReference>
<dbReference type="HOGENOM" id="CLU_100715_7_1_0"/>
<dbReference type="AlphaFoldDB" id="E3CYF8"/>
<dbReference type="PANTHER" id="PTHR11803:SF39">
    <property type="entry name" value="2-IMINOBUTANOATE_2-IMINOPROPANOATE DEAMINASE"/>
    <property type="match status" value="1"/>
</dbReference>
<evidence type="ECO:0000256" key="1">
    <source>
        <dbReference type="ARBA" id="ARBA00010552"/>
    </source>
</evidence>
<dbReference type="PROSITE" id="PS01094">
    <property type="entry name" value="UPF0076"/>
    <property type="match status" value="1"/>
</dbReference>
<dbReference type="FunFam" id="3.30.1330.40:FF:000001">
    <property type="entry name" value="L-PSP family endoribonuclease"/>
    <property type="match status" value="1"/>
</dbReference>
<dbReference type="EMBL" id="CM001022">
    <property type="protein sequence ID" value="EFQ24540.1"/>
    <property type="molecule type" value="Genomic_DNA"/>
</dbReference>
<organism evidence="2 3">
    <name type="scientific">Aminomonas paucivorans DSM 12260</name>
    <dbReference type="NCBI Taxonomy" id="584708"/>
    <lineage>
        <taxon>Bacteria</taxon>
        <taxon>Thermotogati</taxon>
        <taxon>Synergistota</taxon>
        <taxon>Synergistia</taxon>
        <taxon>Synergistales</taxon>
        <taxon>Synergistaceae</taxon>
        <taxon>Aminomonas</taxon>
    </lineage>
</organism>
<dbReference type="GO" id="GO:0019239">
    <property type="term" value="F:deaminase activity"/>
    <property type="evidence" value="ECO:0007669"/>
    <property type="project" value="TreeGrafter"/>
</dbReference>
<dbReference type="InterPro" id="IPR006175">
    <property type="entry name" value="YjgF/YER057c/UK114"/>
</dbReference>
<proteinExistence type="inferred from homology"/>
<dbReference type="eggNOG" id="COG0251">
    <property type="taxonomic scope" value="Bacteria"/>
</dbReference>
<name>E3CYF8_9BACT</name>
<dbReference type="NCBIfam" id="TIGR00004">
    <property type="entry name" value="Rid family detoxifying hydrolase"/>
    <property type="match status" value="1"/>
</dbReference>
<dbReference type="OrthoDB" id="9803101at2"/>
<dbReference type="SUPFAM" id="SSF55298">
    <property type="entry name" value="YjgF-like"/>
    <property type="match status" value="1"/>
</dbReference>
<accession>E3CYF8</accession>
<protein>
    <submittedName>
        <fullName evidence="2">Endoribonuclease L-PSP</fullName>
    </submittedName>
</protein>
<comment type="similarity">
    <text evidence="1">Belongs to the RutC family.</text>
</comment>
<evidence type="ECO:0000313" key="2">
    <source>
        <dbReference type="EMBL" id="EFQ24540.1"/>
    </source>
</evidence>
<dbReference type="InterPro" id="IPR019897">
    <property type="entry name" value="RidA_CS"/>
</dbReference>
<dbReference type="STRING" id="584708.Apau_2129"/>
<dbReference type="GO" id="GO:0005829">
    <property type="term" value="C:cytosol"/>
    <property type="evidence" value="ECO:0007669"/>
    <property type="project" value="TreeGrafter"/>
</dbReference>
<dbReference type="PaxDb" id="584708-Apau_2129"/>
<evidence type="ECO:0000313" key="3">
    <source>
        <dbReference type="Proteomes" id="UP000005096"/>
    </source>
</evidence>
<dbReference type="Pfam" id="PF01042">
    <property type="entry name" value="Ribonuc_L-PSP"/>
    <property type="match status" value="1"/>
</dbReference>
<dbReference type="CDD" id="cd00448">
    <property type="entry name" value="YjgF_YER057c_UK114_family"/>
    <property type="match status" value="1"/>
</dbReference>
<dbReference type="PANTHER" id="PTHR11803">
    <property type="entry name" value="2-IMINOBUTANOATE/2-IMINOPROPANOATE DEAMINASE RIDA"/>
    <property type="match status" value="1"/>
</dbReference>